<dbReference type="EMBL" id="FMYF01000004">
    <property type="protein sequence ID" value="SDB84128.1"/>
    <property type="molecule type" value="Genomic_DNA"/>
</dbReference>
<feature type="region of interest" description="Disordered" evidence="1">
    <location>
        <begin position="79"/>
        <end position="99"/>
    </location>
</feature>
<evidence type="ECO:0000259" key="2">
    <source>
        <dbReference type="Pfam" id="PF05239"/>
    </source>
</evidence>
<dbReference type="InterPro" id="IPR014747">
    <property type="entry name" value="Bac_photo_RC_H_C"/>
</dbReference>
<evidence type="ECO:0000313" key="3">
    <source>
        <dbReference type="EMBL" id="SDB84128.1"/>
    </source>
</evidence>
<evidence type="ECO:0000313" key="4">
    <source>
        <dbReference type="Proteomes" id="UP000199086"/>
    </source>
</evidence>
<dbReference type="Pfam" id="PF05239">
    <property type="entry name" value="PRC"/>
    <property type="match status" value="1"/>
</dbReference>
<dbReference type="GO" id="GO:0019684">
    <property type="term" value="P:photosynthesis, light reaction"/>
    <property type="evidence" value="ECO:0007669"/>
    <property type="project" value="InterPro"/>
</dbReference>
<dbReference type="InterPro" id="IPR027275">
    <property type="entry name" value="PRC-brl_dom"/>
</dbReference>
<sequence>MFDETTINQLRGSTMVDQDGDKVGRVEQVYLDDATGQPTWVTVATGLFGTRETFVPLDRTAWEGDALRVPFQKGFIKDAPNMEANGHLDPSEEDQLYRY</sequence>
<dbReference type="Gene3D" id="3.90.50.10">
    <property type="entry name" value="Photosynthetic Reaction Center, subunit H, domain 2"/>
    <property type="match status" value="1"/>
</dbReference>
<reference evidence="3 4" key="1">
    <citation type="submission" date="2016-06" db="EMBL/GenBank/DDBJ databases">
        <authorList>
            <person name="Olsen C.W."/>
            <person name="Carey S."/>
            <person name="Hinshaw L."/>
            <person name="Karasin A.I."/>
        </authorList>
    </citation>
    <scope>NUCLEOTIDE SEQUENCE [LARGE SCALE GENOMIC DNA]</scope>
    <source>
        <strain evidence="3 4">LZ-22</strain>
    </source>
</reference>
<dbReference type="STRING" id="1577474.GA0111570_104250"/>
<dbReference type="InterPro" id="IPR011033">
    <property type="entry name" value="PRC_barrel-like_sf"/>
</dbReference>
<gene>
    <name evidence="3" type="ORF">GA0111570_104250</name>
</gene>
<dbReference type="Proteomes" id="UP000199086">
    <property type="component" value="Unassembled WGS sequence"/>
</dbReference>
<organism evidence="3 4">
    <name type="scientific">Raineyella antarctica</name>
    <dbReference type="NCBI Taxonomy" id="1577474"/>
    <lineage>
        <taxon>Bacteria</taxon>
        <taxon>Bacillati</taxon>
        <taxon>Actinomycetota</taxon>
        <taxon>Actinomycetes</taxon>
        <taxon>Propionibacteriales</taxon>
        <taxon>Propionibacteriaceae</taxon>
        <taxon>Raineyella</taxon>
    </lineage>
</organism>
<protein>
    <submittedName>
        <fullName evidence="3">PRC-barrel domain-containing protein</fullName>
    </submittedName>
</protein>
<dbReference type="RefSeq" id="WP_175557389.1">
    <property type="nucleotide sequence ID" value="NZ_FMYF01000004.1"/>
</dbReference>
<dbReference type="GO" id="GO:0030077">
    <property type="term" value="C:plasma membrane light-harvesting complex"/>
    <property type="evidence" value="ECO:0007669"/>
    <property type="project" value="InterPro"/>
</dbReference>
<evidence type="ECO:0000256" key="1">
    <source>
        <dbReference type="SAM" id="MobiDB-lite"/>
    </source>
</evidence>
<feature type="domain" description="PRC-barrel" evidence="2">
    <location>
        <begin position="4"/>
        <end position="71"/>
    </location>
</feature>
<dbReference type="SUPFAM" id="SSF50346">
    <property type="entry name" value="PRC-barrel domain"/>
    <property type="match status" value="1"/>
</dbReference>
<proteinExistence type="predicted"/>
<accession>A0A1G6GQ98</accession>
<name>A0A1G6GQ98_9ACTN</name>
<keyword evidence="4" id="KW-1185">Reference proteome</keyword>
<dbReference type="AlphaFoldDB" id="A0A1G6GQ98"/>